<keyword evidence="1" id="KW-0812">Transmembrane</keyword>
<dbReference type="InterPro" id="IPR011047">
    <property type="entry name" value="Quinoprotein_ADH-like_sf"/>
</dbReference>
<keyword evidence="3" id="KW-1185">Reference proteome</keyword>
<accession>K8EB89</accession>
<proteinExistence type="predicted"/>
<dbReference type="PANTHER" id="PTHR42754">
    <property type="entry name" value="ENDOGLUCANASE"/>
    <property type="match status" value="1"/>
</dbReference>
<dbReference type="EMBL" id="CAOS01000013">
    <property type="protein sequence ID" value="CCO08893.1"/>
    <property type="molecule type" value="Genomic_DNA"/>
</dbReference>
<protein>
    <submittedName>
        <fullName evidence="2">Uncharacterized protein</fullName>
    </submittedName>
</protein>
<keyword evidence="1" id="KW-0472">Membrane</keyword>
<dbReference type="Gene3D" id="2.130.10.10">
    <property type="entry name" value="YVTN repeat-like/Quinoprotein amine dehydrogenase"/>
    <property type="match status" value="1"/>
</dbReference>
<evidence type="ECO:0000313" key="2">
    <source>
        <dbReference type="EMBL" id="CCO08893.1"/>
    </source>
</evidence>
<name>K8EB89_9FIRM</name>
<gene>
    <name evidence="2" type="ORF">DESHY_60065</name>
</gene>
<comment type="caution">
    <text evidence="2">The sequence shown here is derived from an EMBL/GenBank/DDBJ whole genome shotgun (WGS) entry which is preliminary data.</text>
</comment>
<sequence>MLNNNSQDGLNYSSQVHRCWPGRQGFLWFWWVLAAIWGGLLSCSLAWAAAPSPAFEKTFGYRQVDRGLTAVATADGCLVAGESLSYYMHGAGEYDAYLAKLDANGLVKWQKTYGGAKDDRILALCPTNDGGCILTGVTQSNPWRTDQDVYLLKTDAAGQMQWSCNLGGPGEQAGRCVRPTADGGYIIAGETTAAGSDNQDAFLIKTDAAGKLQWEQTFGGPRADAAACVRPTADGGYLLAGTTCSLGTGNYDIYLIKTDPTGRKLWEKTCGSGGGVSRLETTEDGGFILAGQICPDGIPAACLIKLDSQGQVQWEKSYHGNGWAVGRHVQATRRGYLLAGWTLAGDKQGCHLYLVETDKEGGKLGEKTVPGSKFDERFAVCSTPDGGCLVVGWWADLLTWLGNNNNDVQVYLAKINVPQ</sequence>
<reference evidence="2 3" key="1">
    <citation type="journal article" date="2013" name="Genome Announc.">
        <title>Genome Sequence of the Sulfate-Reducing Bacterium Desulfotomaculum hydrothermale Lam5(T).</title>
        <authorList>
            <person name="Amin O."/>
            <person name="Fardeau M.L."/>
            <person name="Valette O."/>
            <person name="Hirschler-Rea A."/>
            <person name="Barbe V."/>
            <person name="Medigue C."/>
            <person name="Vacherie B."/>
            <person name="Ollivier B."/>
            <person name="Bertin P.N."/>
            <person name="Dolla A."/>
        </authorList>
    </citation>
    <scope>NUCLEOTIDE SEQUENCE [LARGE SCALE GENOMIC DNA]</scope>
    <source>
        <strain evidence="3">Lam5 / DSM 18033</strain>
    </source>
</reference>
<dbReference type="STRING" id="1121428.DESHY_60065"/>
<keyword evidence="1" id="KW-1133">Transmembrane helix</keyword>
<dbReference type="Proteomes" id="UP000009315">
    <property type="component" value="Unassembled WGS sequence"/>
</dbReference>
<dbReference type="AlphaFoldDB" id="K8EB89"/>
<dbReference type="eggNOG" id="COG1520">
    <property type="taxonomic scope" value="Bacteria"/>
</dbReference>
<evidence type="ECO:0000313" key="3">
    <source>
        <dbReference type="Proteomes" id="UP000009315"/>
    </source>
</evidence>
<feature type="transmembrane region" description="Helical" evidence="1">
    <location>
        <begin position="28"/>
        <end position="50"/>
    </location>
</feature>
<dbReference type="SUPFAM" id="SSF50998">
    <property type="entry name" value="Quinoprotein alcohol dehydrogenase-like"/>
    <property type="match status" value="1"/>
</dbReference>
<evidence type="ECO:0000256" key="1">
    <source>
        <dbReference type="SAM" id="Phobius"/>
    </source>
</evidence>
<dbReference type="InterPro" id="IPR015943">
    <property type="entry name" value="WD40/YVTN_repeat-like_dom_sf"/>
</dbReference>
<organism evidence="2 3">
    <name type="scientific">Desulforamulus hydrothermalis Lam5 = DSM 18033</name>
    <dbReference type="NCBI Taxonomy" id="1121428"/>
    <lineage>
        <taxon>Bacteria</taxon>
        <taxon>Bacillati</taxon>
        <taxon>Bacillota</taxon>
        <taxon>Clostridia</taxon>
        <taxon>Eubacteriales</taxon>
        <taxon>Peptococcaceae</taxon>
        <taxon>Desulforamulus</taxon>
    </lineage>
</organism>
<dbReference type="PANTHER" id="PTHR42754:SF1">
    <property type="entry name" value="LIPOPROTEIN"/>
    <property type="match status" value="1"/>
</dbReference>